<proteinExistence type="predicted"/>
<organism evidence="1 2">
    <name type="scientific">Dioscorea alata</name>
    <name type="common">Purple yam</name>
    <dbReference type="NCBI Taxonomy" id="55571"/>
    <lineage>
        <taxon>Eukaryota</taxon>
        <taxon>Viridiplantae</taxon>
        <taxon>Streptophyta</taxon>
        <taxon>Embryophyta</taxon>
        <taxon>Tracheophyta</taxon>
        <taxon>Spermatophyta</taxon>
        <taxon>Magnoliopsida</taxon>
        <taxon>Liliopsida</taxon>
        <taxon>Dioscoreales</taxon>
        <taxon>Dioscoreaceae</taxon>
        <taxon>Dioscorea</taxon>
    </lineage>
</organism>
<dbReference type="EMBL" id="CM037015">
    <property type="protein sequence ID" value="KAH7681050.1"/>
    <property type="molecule type" value="Genomic_DNA"/>
</dbReference>
<evidence type="ECO:0000313" key="2">
    <source>
        <dbReference type="Proteomes" id="UP000827976"/>
    </source>
</evidence>
<dbReference type="Proteomes" id="UP000827976">
    <property type="component" value="Chromosome 5"/>
</dbReference>
<protein>
    <submittedName>
        <fullName evidence="1">Uncharacterized protein</fullName>
    </submittedName>
</protein>
<evidence type="ECO:0000313" key="1">
    <source>
        <dbReference type="EMBL" id="KAH7681050.1"/>
    </source>
</evidence>
<keyword evidence="2" id="KW-1185">Reference proteome</keyword>
<comment type="caution">
    <text evidence="1">The sequence shown here is derived from an EMBL/GenBank/DDBJ whole genome shotgun (WGS) entry which is preliminary data.</text>
</comment>
<gene>
    <name evidence="1" type="ORF">IHE45_05G035000</name>
</gene>
<name>A0ACB7W0T1_DIOAL</name>
<accession>A0ACB7W0T1</accession>
<sequence length="52" mass="5925">MGLFHQRPTIGTPNMKATCPKGNFETMVGFISTDCKHLIGNIENNKRRPRCY</sequence>
<reference evidence="2" key="1">
    <citation type="journal article" date="2022" name="Nat. Commun.">
        <title>Chromosome evolution and the genetic basis of agronomically important traits in greater yam.</title>
        <authorList>
            <person name="Bredeson J.V."/>
            <person name="Lyons J.B."/>
            <person name="Oniyinde I.O."/>
            <person name="Okereke N.R."/>
            <person name="Kolade O."/>
            <person name="Nnabue I."/>
            <person name="Nwadili C.O."/>
            <person name="Hribova E."/>
            <person name="Parker M."/>
            <person name="Nwogha J."/>
            <person name="Shu S."/>
            <person name="Carlson J."/>
            <person name="Kariba R."/>
            <person name="Muthemba S."/>
            <person name="Knop K."/>
            <person name="Barton G.J."/>
            <person name="Sherwood A.V."/>
            <person name="Lopez-Montes A."/>
            <person name="Asiedu R."/>
            <person name="Jamnadass R."/>
            <person name="Muchugi A."/>
            <person name="Goodstein D."/>
            <person name="Egesi C.N."/>
            <person name="Featherston J."/>
            <person name="Asfaw A."/>
            <person name="Simpson G.G."/>
            <person name="Dolezel J."/>
            <person name="Hendre P.S."/>
            <person name="Van Deynze A."/>
            <person name="Kumar P.L."/>
            <person name="Obidiegwu J.E."/>
            <person name="Bhattacharjee R."/>
            <person name="Rokhsar D.S."/>
        </authorList>
    </citation>
    <scope>NUCLEOTIDE SEQUENCE [LARGE SCALE GENOMIC DNA]</scope>
    <source>
        <strain evidence="2">cv. TDa95/00328</strain>
    </source>
</reference>